<name>A0A7J6L0R6_PEROL</name>
<evidence type="ECO:0000256" key="4">
    <source>
        <dbReference type="RuleBase" id="RU361203"/>
    </source>
</evidence>
<protein>
    <recommendedName>
        <fullName evidence="4">Purple acid phosphatase</fullName>
        <ecNumber evidence="4">3.1.3.2</ecNumber>
    </recommendedName>
</protein>
<evidence type="ECO:0000256" key="2">
    <source>
        <dbReference type="ARBA" id="ARBA00022729"/>
    </source>
</evidence>
<comment type="caution">
    <text evidence="7">The sequence shown here is derived from an EMBL/GenBank/DDBJ whole genome shotgun (WGS) entry which is preliminary data.</text>
</comment>
<feature type="region of interest" description="Disordered" evidence="5">
    <location>
        <begin position="492"/>
        <end position="515"/>
    </location>
</feature>
<reference evidence="7 8" key="1">
    <citation type="submission" date="2020-04" db="EMBL/GenBank/DDBJ databases">
        <title>Perkinsus olseni comparative genomics.</title>
        <authorList>
            <person name="Bogema D.R."/>
        </authorList>
    </citation>
    <scope>NUCLEOTIDE SEQUENCE [LARGE SCALE GENOMIC DNA]</scope>
    <source>
        <strain evidence="7">ATCC PRA-179</strain>
    </source>
</reference>
<dbReference type="EMBL" id="JABAHT010000648">
    <property type="protein sequence ID" value="KAF4653163.1"/>
    <property type="molecule type" value="Genomic_DNA"/>
</dbReference>
<accession>A0A7J6L0R6</accession>
<sequence>MSMAAPSLDHLARLDIARLVSPSVTIKSTKAPFPDGRERATVRLLATAGRSLSHRVLERELSLQREPYPSIAKFRYIHRTLSHMSVSRFVTKVMSIGAALKGTSCRRKAVTFFAFVGWAAPCLMQGYHHHAWLLSLLQRVTEESTSVNPTLVEELAAEFEVDLEEDSELKDVLYECLRYDGEEGRAAEARRNGEGLRILTDGYTDLLQRLDPQESLVVAQDPDSVLPTAWIDLYAEAYLKLEPLVRAGRYPCSPRGAFLRAIAAIAPSRPDIIVTRIRRVHLLHSLATLEVRRLDTRIEGIDEPTGEDSVEAPSAVALEDNPDPSASSPRSAVEEVHSSTSLTRPTSVSSLLSSSSSESVGDLPEEAPSVAEVSSLNYSATEHGSPRLKWRGPVEDTRLDVEPAGDVERCHRGGSDEGRRRNKTRGQFRPRVLVPPVRPYPVSEEEAKCDGGLHAMPPMEAPPSGTSGDEPVESPIVRDSDEIVDNELRSALPSTTGSCHPPVEPSSIVEDSARSSRGRRRLVNGINMRFGFSSVRELEDALVAKRKSLGLDDSDAGRRIEAKVAESRSKVDPGRTQFMSELRAKVAQMQQRMDALRSSPAGVSKVDPGTSSLEDTVARSLVWDGMDPVEARMLARKVDKARVSRVLERLATHSSTLTGAKGEVQKLQKLASRRRAASSVQEQDRISDMNITRCFPPQSLMLYFLIWLLRPTPVSTLAADYPLPPCSAECTIELNPSVLARSGDPLHLKWSVESNNESDWIGFFAPPFHSPTYDDYVMRFKPHMIGASEHTLSLTNLRAPFYDVRYISAATGQCLCRANERVRFEMGHHEPSQGHVTVDTTTGALKVHWVSGDPNPGFVEYKAAGDADWSVRHATVATYDFHDMCGGDMDNYYDPGYFYSATLPGDLKGEITVRFGSIFHRSKAFIVATPVPPGSAEVHSVALFGDMGVQSFYRGPDKVEVPNGRWDTYWVQDHMRANPRLRMAVHFGDVSYAMGRSRVWDLFGTAVEDVAMRMPYMVSIGNHEFDYVDGGWHPSWGNFGMDSGGECGVPTKHRYQFPYWWYAFSFGLVRYVMLSSEHDWTEGSEQWQWLDEQLAEVDRSVTPWVIVTAHRPMLVSGYDPSERAVEDHMYPALGPLLKKHRVNLFVAGHWHYYERTHPVDGTVHVLAGSAGAFDLHDVFEDLPRVAARWPDVRGYLELKVTKDELEGTFWGINNTMTDRRMAVFDHFTVAPWAEGPLEIHTETS</sequence>
<dbReference type="SUPFAM" id="SSF56300">
    <property type="entry name" value="Metallo-dependent phosphatases"/>
    <property type="match status" value="1"/>
</dbReference>
<dbReference type="Gene3D" id="3.60.21.10">
    <property type="match status" value="1"/>
</dbReference>
<dbReference type="Pfam" id="PF00149">
    <property type="entry name" value="Metallophos"/>
    <property type="match status" value="1"/>
</dbReference>
<feature type="compositionally biased region" description="Basic and acidic residues" evidence="5">
    <location>
        <begin position="406"/>
        <end position="419"/>
    </location>
</feature>
<dbReference type="OrthoDB" id="45007at2759"/>
<dbReference type="GO" id="GO:0003993">
    <property type="term" value="F:acid phosphatase activity"/>
    <property type="evidence" value="ECO:0007669"/>
    <property type="project" value="UniProtKB-EC"/>
</dbReference>
<comment type="catalytic activity">
    <reaction evidence="4">
        <text>a phosphate monoester + H2O = an alcohol + phosphate</text>
        <dbReference type="Rhea" id="RHEA:15017"/>
        <dbReference type="ChEBI" id="CHEBI:15377"/>
        <dbReference type="ChEBI" id="CHEBI:30879"/>
        <dbReference type="ChEBI" id="CHEBI:43474"/>
        <dbReference type="ChEBI" id="CHEBI:67140"/>
        <dbReference type="EC" id="3.1.3.2"/>
    </reaction>
</comment>
<evidence type="ECO:0000313" key="7">
    <source>
        <dbReference type="EMBL" id="KAF4653163.1"/>
    </source>
</evidence>
<proteinExistence type="inferred from homology"/>
<dbReference type="InterPro" id="IPR041792">
    <property type="entry name" value="MPP_PAP"/>
</dbReference>
<dbReference type="PANTHER" id="PTHR45778">
    <property type="entry name" value="PURPLE ACID PHOSPHATASE-RELATED"/>
    <property type="match status" value="1"/>
</dbReference>
<dbReference type="SUPFAM" id="SSF49363">
    <property type="entry name" value="Purple acid phosphatase, N-terminal domain"/>
    <property type="match status" value="1"/>
</dbReference>
<evidence type="ECO:0000256" key="3">
    <source>
        <dbReference type="ARBA" id="ARBA00023180"/>
    </source>
</evidence>
<dbReference type="InterPro" id="IPR029052">
    <property type="entry name" value="Metallo-depent_PP-like"/>
</dbReference>
<dbReference type="InterPro" id="IPR004843">
    <property type="entry name" value="Calcineurin-like_PHP"/>
</dbReference>
<dbReference type="PANTHER" id="PTHR45778:SF7">
    <property type="entry name" value="PURPLE ACID PHOSPHATASE"/>
    <property type="match status" value="1"/>
</dbReference>
<dbReference type="InterPro" id="IPR008963">
    <property type="entry name" value="Purple_acid_Pase-like_N"/>
</dbReference>
<feature type="compositionally biased region" description="Acidic residues" evidence="5">
    <location>
        <begin position="301"/>
        <end position="310"/>
    </location>
</feature>
<feature type="compositionally biased region" description="Low complexity" evidence="5">
    <location>
        <begin position="338"/>
        <end position="359"/>
    </location>
</feature>
<dbReference type="CDD" id="cd00839">
    <property type="entry name" value="MPP_PAPs"/>
    <property type="match status" value="1"/>
</dbReference>
<dbReference type="Proteomes" id="UP000570595">
    <property type="component" value="Unassembled WGS sequence"/>
</dbReference>
<evidence type="ECO:0000313" key="8">
    <source>
        <dbReference type="Proteomes" id="UP000570595"/>
    </source>
</evidence>
<feature type="region of interest" description="Disordered" evidence="5">
    <location>
        <begin position="300"/>
        <end position="368"/>
    </location>
</feature>
<organism evidence="7 8">
    <name type="scientific">Perkinsus olseni</name>
    <name type="common">Perkinsus atlanticus</name>
    <dbReference type="NCBI Taxonomy" id="32597"/>
    <lineage>
        <taxon>Eukaryota</taxon>
        <taxon>Sar</taxon>
        <taxon>Alveolata</taxon>
        <taxon>Perkinsozoa</taxon>
        <taxon>Perkinsea</taxon>
        <taxon>Perkinsida</taxon>
        <taxon>Perkinsidae</taxon>
        <taxon>Perkinsus</taxon>
    </lineage>
</organism>
<evidence type="ECO:0000256" key="1">
    <source>
        <dbReference type="ARBA" id="ARBA00011738"/>
    </source>
</evidence>
<comment type="similarity">
    <text evidence="4">Belongs to the metallophosphoesterase superfamily. Purple acid phosphatase family.</text>
</comment>
<evidence type="ECO:0000256" key="5">
    <source>
        <dbReference type="SAM" id="MobiDB-lite"/>
    </source>
</evidence>
<dbReference type="GO" id="GO:0046872">
    <property type="term" value="F:metal ion binding"/>
    <property type="evidence" value="ECO:0007669"/>
    <property type="project" value="InterPro"/>
</dbReference>
<feature type="region of interest" description="Disordered" evidence="5">
    <location>
        <begin position="406"/>
        <end position="425"/>
    </location>
</feature>
<gene>
    <name evidence="7" type="ORF">FOZ61_009156</name>
</gene>
<keyword evidence="4" id="KW-0378">Hydrolase</keyword>
<dbReference type="EC" id="3.1.3.2" evidence="4"/>
<keyword evidence="2" id="KW-0732">Signal</keyword>
<dbReference type="AlphaFoldDB" id="A0A7J6L0R6"/>
<evidence type="ECO:0000259" key="6">
    <source>
        <dbReference type="Pfam" id="PF00149"/>
    </source>
</evidence>
<keyword evidence="3" id="KW-0325">Glycoprotein</keyword>
<comment type="subunit">
    <text evidence="1">Homodimer.</text>
</comment>
<feature type="domain" description="Calcineurin-like phosphoesterase" evidence="6">
    <location>
        <begin position="941"/>
        <end position="1153"/>
    </location>
</feature>